<organism evidence="2 3">
    <name type="scientific">Albidovulum salinarum</name>
    <dbReference type="NCBI Taxonomy" id="2984153"/>
    <lineage>
        <taxon>Bacteria</taxon>
        <taxon>Pseudomonadati</taxon>
        <taxon>Pseudomonadota</taxon>
        <taxon>Alphaproteobacteria</taxon>
        <taxon>Rhodobacterales</taxon>
        <taxon>Paracoccaceae</taxon>
        <taxon>Albidovulum</taxon>
    </lineage>
</organism>
<name>A0ABT2XB93_9RHOB</name>
<accession>A0ABT2XB93</accession>
<protein>
    <submittedName>
        <fullName evidence="2">Uncharacterized protein</fullName>
    </submittedName>
</protein>
<evidence type="ECO:0000256" key="1">
    <source>
        <dbReference type="SAM" id="Phobius"/>
    </source>
</evidence>
<dbReference type="Proteomes" id="UP001209535">
    <property type="component" value="Unassembled WGS sequence"/>
</dbReference>
<sequence length="339" mass="35897">MTALKEYQRLECTGLWRDAADGQRREVIVSFGDATLVISETRSARALTHWSLPATHRRNPGRRPAFYSPGPDAGEELEIDDEAMIAAISKVHRLIAARRPHPGRLRGILLGALLVAVLALGLAWMPQALIRHTAEALPFSKRQEIGRAALADLTRLTGPACAAPEGRAALQRLRNHLVGASGDVIVVPDALGRAAHLPGGLILIARPLIEAQDTPEPAAGAILAESQRLLADDPMIDLLDHAGLRATLALLTTGDLPAGALAGYGERLLARAPAPVTDQGLLKRFAAAGLPATPYAYMLDPSGESVLGLIEADPFRKIAPPGPILSDSDWVALQGICAN</sequence>
<keyword evidence="1" id="KW-0812">Transmembrane</keyword>
<keyword evidence="1" id="KW-0472">Membrane</keyword>
<keyword evidence="1" id="KW-1133">Transmembrane helix</keyword>
<feature type="transmembrane region" description="Helical" evidence="1">
    <location>
        <begin position="107"/>
        <end position="125"/>
    </location>
</feature>
<keyword evidence="3" id="KW-1185">Reference proteome</keyword>
<evidence type="ECO:0000313" key="2">
    <source>
        <dbReference type="EMBL" id="MCU9850312.1"/>
    </source>
</evidence>
<evidence type="ECO:0000313" key="3">
    <source>
        <dbReference type="Proteomes" id="UP001209535"/>
    </source>
</evidence>
<dbReference type="RefSeq" id="WP_263340249.1">
    <property type="nucleotide sequence ID" value="NZ_JAOVQO010000026.1"/>
</dbReference>
<proteinExistence type="predicted"/>
<dbReference type="EMBL" id="JAOVQO010000026">
    <property type="protein sequence ID" value="MCU9850312.1"/>
    <property type="molecule type" value="Genomic_DNA"/>
</dbReference>
<reference evidence="2 3" key="1">
    <citation type="submission" date="2022-10" db="EMBL/GenBank/DDBJ databases">
        <title>Defluviimonas sp. nov., isolated from ocean surface sediments.</title>
        <authorList>
            <person name="He W."/>
            <person name="Wang L."/>
            <person name="Zhang D.-F."/>
        </authorList>
    </citation>
    <scope>NUCLEOTIDE SEQUENCE [LARGE SCALE GENOMIC DNA]</scope>
    <source>
        <strain evidence="2 3">WL0024</strain>
    </source>
</reference>
<comment type="caution">
    <text evidence="2">The sequence shown here is derived from an EMBL/GenBank/DDBJ whole genome shotgun (WGS) entry which is preliminary data.</text>
</comment>
<gene>
    <name evidence="2" type="ORF">OEZ60_20195</name>
</gene>